<keyword evidence="3" id="KW-1185">Reference proteome</keyword>
<proteinExistence type="predicted"/>
<gene>
    <name evidence="2" type="ORF">Cob_v005425</name>
</gene>
<reference evidence="3" key="1">
    <citation type="journal article" date="2013" name="New Phytol.">
        <title>Comparative genomic and transcriptomic analyses reveal the hemibiotrophic stage shift of Colletotrichum fungi.</title>
        <authorList>
            <person name="Gan P."/>
            <person name="Ikeda K."/>
            <person name="Irieda H."/>
            <person name="Narusaka M."/>
            <person name="O'Connell R.J."/>
            <person name="Narusaka Y."/>
            <person name="Takano Y."/>
            <person name="Kubo Y."/>
            <person name="Shirasu K."/>
        </authorList>
    </citation>
    <scope>NUCLEOTIDE SEQUENCE [LARGE SCALE GENOMIC DNA]</scope>
    <source>
        <strain evidence="3">104-T / ATCC 96160 / CBS 514.97 / LARS 414 / MAFF 240422</strain>
    </source>
</reference>
<keyword evidence="1" id="KW-1133">Transmembrane helix</keyword>
<evidence type="ECO:0000256" key="1">
    <source>
        <dbReference type="SAM" id="Phobius"/>
    </source>
</evidence>
<feature type="transmembrane region" description="Helical" evidence="1">
    <location>
        <begin position="122"/>
        <end position="139"/>
    </location>
</feature>
<dbReference type="AlphaFoldDB" id="A0A484FUM7"/>
<keyword evidence="1" id="KW-0472">Membrane</keyword>
<keyword evidence="1" id="KW-0812">Transmembrane</keyword>
<dbReference type="EMBL" id="AMCV02000013">
    <property type="protein sequence ID" value="TDZ21698.1"/>
    <property type="molecule type" value="Genomic_DNA"/>
</dbReference>
<sequence>MELELEPLGETRFLCFRCVTDQGWWPFGGTFSSTTSVTVRELPPAHLTWYLDTEGALQSCLGNPSAPATLIIHVYLTYLGTLRLIEQGRQRRRKLCMLAATTLAGACALLMSMMGLRLRLELELFLMLNLLLLLLLLRFESARTIPRPRCDVVRCDDSTVKGCRCECGPARRGIADTYTSANEGQ</sequence>
<evidence type="ECO:0000313" key="2">
    <source>
        <dbReference type="EMBL" id="TDZ21698.1"/>
    </source>
</evidence>
<reference evidence="3" key="2">
    <citation type="journal article" date="2019" name="Mol. Plant Microbe Interact.">
        <title>Genome sequence resources for four phytopathogenic fungi from the Colletotrichum orbiculare species complex.</title>
        <authorList>
            <person name="Gan P."/>
            <person name="Tsushima A."/>
            <person name="Narusaka M."/>
            <person name="Narusaka Y."/>
            <person name="Takano Y."/>
            <person name="Kubo Y."/>
            <person name="Shirasu K."/>
        </authorList>
    </citation>
    <scope>GENOME REANNOTATION</scope>
    <source>
        <strain evidence="3">104-T / ATCC 96160 / CBS 514.97 / LARS 414 / MAFF 240422</strain>
    </source>
</reference>
<name>A0A484FUM7_COLOR</name>
<protein>
    <submittedName>
        <fullName evidence="2">Uncharacterized protein</fullName>
    </submittedName>
</protein>
<feature type="transmembrane region" description="Helical" evidence="1">
    <location>
        <begin position="97"/>
        <end position="116"/>
    </location>
</feature>
<dbReference type="Proteomes" id="UP000014480">
    <property type="component" value="Unassembled WGS sequence"/>
</dbReference>
<accession>A0A484FUM7</accession>
<comment type="caution">
    <text evidence="2">The sequence shown here is derived from an EMBL/GenBank/DDBJ whole genome shotgun (WGS) entry which is preliminary data.</text>
</comment>
<feature type="transmembrane region" description="Helical" evidence="1">
    <location>
        <begin position="66"/>
        <end position="85"/>
    </location>
</feature>
<organism evidence="2 3">
    <name type="scientific">Colletotrichum orbiculare (strain 104-T / ATCC 96160 / CBS 514.97 / LARS 414 / MAFF 240422)</name>
    <name type="common">Cucumber anthracnose fungus</name>
    <name type="synonym">Colletotrichum lagenarium</name>
    <dbReference type="NCBI Taxonomy" id="1213857"/>
    <lineage>
        <taxon>Eukaryota</taxon>
        <taxon>Fungi</taxon>
        <taxon>Dikarya</taxon>
        <taxon>Ascomycota</taxon>
        <taxon>Pezizomycotina</taxon>
        <taxon>Sordariomycetes</taxon>
        <taxon>Hypocreomycetidae</taxon>
        <taxon>Glomerellales</taxon>
        <taxon>Glomerellaceae</taxon>
        <taxon>Colletotrichum</taxon>
        <taxon>Colletotrichum orbiculare species complex</taxon>
    </lineage>
</organism>
<evidence type="ECO:0000313" key="3">
    <source>
        <dbReference type="Proteomes" id="UP000014480"/>
    </source>
</evidence>